<evidence type="ECO:0000313" key="2">
    <source>
        <dbReference type="EMBL" id="MBW83679.1"/>
    </source>
</evidence>
<reference evidence="2" key="1">
    <citation type="submission" date="2018-02" db="EMBL/GenBank/DDBJ databases">
        <title>Rhizophora mucronata_Transcriptome.</title>
        <authorList>
            <person name="Meera S.P."/>
            <person name="Sreeshan A."/>
            <person name="Augustine A."/>
        </authorList>
    </citation>
    <scope>NUCLEOTIDE SEQUENCE</scope>
    <source>
        <tissue evidence="2">Leaf</tissue>
    </source>
</reference>
<evidence type="ECO:0000256" key="1">
    <source>
        <dbReference type="SAM" id="MobiDB-lite"/>
    </source>
</evidence>
<feature type="region of interest" description="Disordered" evidence="1">
    <location>
        <begin position="21"/>
        <end position="46"/>
    </location>
</feature>
<sequence>MKQEIQVKQQFILSENIVRPSEKKWKEGDRKKRMNQHPWNPRKPEV</sequence>
<feature type="compositionally biased region" description="Basic and acidic residues" evidence="1">
    <location>
        <begin position="21"/>
        <end position="30"/>
    </location>
</feature>
<dbReference type="EMBL" id="GGEC01003196">
    <property type="protein sequence ID" value="MBW83679.1"/>
    <property type="molecule type" value="Transcribed_RNA"/>
</dbReference>
<proteinExistence type="predicted"/>
<dbReference type="AlphaFoldDB" id="A0A2P2IR26"/>
<accession>A0A2P2IR26</accession>
<protein>
    <submittedName>
        <fullName evidence="2">Uncharacterized protein</fullName>
    </submittedName>
</protein>
<name>A0A2P2IR26_RHIMU</name>
<organism evidence="2">
    <name type="scientific">Rhizophora mucronata</name>
    <name type="common">Asiatic mangrove</name>
    <dbReference type="NCBI Taxonomy" id="61149"/>
    <lineage>
        <taxon>Eukaryota</taxon>
        <taxon>Viridiplantae</taxon>
        <taxon>Streptophyta</taxon>
        <taxon>Embryophyta</taxon>
        <taxon>Tracheophyta</taxon>
        <taxon>Spermatophyta</taxon>
        <taxon>Magnoliopsida</taxon>
        <taxon>eudicotyledons</taxon>
        <taxon>Gunneridae</taxon>
        <taxon>Pentapetalae</taxon>
        <taxon>rosids</taxon>
        <taxon>fabids</taxon>
        <taxon>Malpighiales</taxon>
        <taxon>Rhizophoraceae</taxon>
        <taxon>Rhizophora</taxon>
    </lineage>
</organism>